<feature type="signal peptide" evidence="6">
    <location>
        <begin position="1"/>
        <end position="32"/>
    </location>
</feature>
<evidence type="ECO:0000256" key="6">
    <source>
        <dbReference type="SAM" id="SignalP"/>
    </source>
</evidence>
<comment type="cofactor">
    <cofactor evidence="1">
        <name>L-ascorbate</name>
        <dbReference type="ChEBI" id="CHEBI:38290"/>
    </cofactor>
</comment>
<evidence type="ECO:0000313" key="8">
    <source>
        <dbReference type="EMBL" id="KAL3798809.1"/>
    </source>
</evidence>
<dbReference type="InterPro" id="IPR005123">
    <property type="entry name" value="Oxoglu/Fe-dep_dioxygenase_dom"/>
</dbReference>
<dbReference type="AlphaFoldDB" id="A0ABD3QGB2"/>
<proteinExistence type="predicted"/>
<dbReference type="EMBL" id="JABMIG020000043">
    <property type="protein sequence ID" value="KAL3798809.1"/>
    <property type="molecule type" value="Genomic_DNA"/>
</dbReference>
<evidence type="ECO:0000256" key="1">
    <source>
        <dbReference type="ARBA" id="ARBA00001961"/>
    </source>
</evidence>
<sequence>MAMTLPPSRCFGGIQFLTILLLSLLQAPITTAREQTCSATEYDFSSDPALHTMDFDIGYGPQEILAYVQPDVSTFYQMEPGERKPTTPKHNGWAAKFVNMSNKTVRLFWDPMNGGPGSIIANIEPYSAAGTASFPTHAFYMTPVEDESVRLASWAVSPPQSVYFYDPITVEGDEEATQRNLDSLSHEDFELYQRHVDNRKFSKRYFEFTGREYLSFYPRARPSHKMWRADYFGQEHWVTTKETHFITLPEESELGPVAEIGSRRVLKESDPRILQQYRSPEPFLNLTLKVLSCAPRAFEIDNFLSQTEVDHIMYLTTGMKLHRSTTAGSNGQLSEEDLGRDSTRNTRTSLNTWVYREKDAIIDTIYRRSADLLRINEALLRPRSKDELPYMKSKRSLAEALQLVHYDVGQEYTAHHDFGYANIYNEDQPARFATLLLYLNEGMDGGETQFPRWVNAHTRDGLDVVPKVGKAVLFYSQLPDGNMDDWSHHAALPVRRGEKWLMNLWVWDPTYET</sequence>
<reference evidence="8 9" key="1">
    <citation type="journal article" date="2020" name="G3 (Bethesda)">
        <title>Improved Reference Genome for Cyclotella cryptica CCMP332, a Model for Cell Wall Morphogenesis, Salinity Adaptation, and Lipid Production in Diatoms (Bacillariophyta).</title>
        <authorList>
            <person name="Roberts W.R."/>
            <person name="Downey K.M."/>
            <person name="Ruck E.C."/>
            <person name="Traller J.C."/>
            <person name="Alverson A.J."/>
        </authorList>
    </citation>
    <scope>NUCLEOTIDE SEQUENCE [LARGE SCALE GENOMIC DNA]</scope>
    <source>
        <strain evidence="8 9">CCMP332</strain>
    </source>
</reference>
<keyword evidence="4" id="KW-0560">Oxidoreductase</keyword>
<evidence type="ECO:0000256" key="2">
    <source>
        <dbReference type="ARBA" id="ARBA00022723"/>
    </source>
</evidence>
<evidence type="ECO:0000256" key="4">
    <source>
        <dbReference type="ARBA" id="ARBA00023002"/>
    </source>
</evidence>
<gene>
    <name evidence="8" type="ORF">HJC23_004597</name>
</gene>
<dbReference type="InterPro" id="IPR045054">
    <property type="entry name" value="P4HA-like"/>
</dbReference>
<organism evidence="8 9">
    <name type="scientific">Cyclotella cryptica</name>
    <dbReference type="NCBI Taxonomy" id="29204"/>
    <lineage>
        <taxon>Eukaryota</taxon>
        <taxon>Sar</taxon>
        <taxon>Stramenopiles</taxon>
        <taxon>Ochrophyta</taxon>
        <taxon>Bacillariophyta</taxon>
        <taxon>Coscinodiscophyceae</taxon>
        <taxon>Thalassiosirophycidae</taxon>
        <taxon>Stephanodiscales</taxon>
        <taxon>Stephanodiscaceae</taxon>
        <taxon>Cyclotella</taxon>
    </lineage>
</organism>
<keyword evidence="9" id="KW-1185">Reference proteome</keyword>
<feature type="chain" id="PRO_5044768396" description="Fe2OG dioxygenase domain-containing protein" evidence="6">
    <location>
        <begin position="33"/>
        <end position="513"/>
    </location>
</feature>
<dbReference type="PANTHER" id="PTHR10869:SF226">
    <property type="entry name" value="PROLYL 4-HYDROXYLASE ALPHA SUBUNIT DOMAIN-CONTAINING PROTEIN"/>
    <property type="match status" value="1"/>
</dbReference>
<comment type="caution">
    <text evidence="8">The sequence shown here is derived from an EMBL/GenBank/DDBJ whole genome shotgun (WGS) entry which is preliminary data.</text>
</comment>
<dbReference type="GO" id="GO:0046872">
    <property type="term" value="F:metal ion binding"/>
    <property type="evidence" value="ECO:0007669"/>
    <property type="project" value="UniProtKB-KW"/>
</dbReference>
<accession>A0ABD3QGB2</accession>
<keyword evidence="2" id="KW-0479">Metal-binding</keyword>
<dbReference type="PANTHER" id="PTHR10869">
    <property type="entry name" value="PROLYL 4-HYDROXYLASE ALPHA SUBUNIT"/>
    <property type="match status" value="1"/>
</dbReference>
<dbReference type="GO" id="GO:0051213">
    <property type="term" value="F:dioxygenase activity"/>
    <property type="evidence" value="ECO:0007669"/>
    <property type="project" value="UniProtKB-KW"/>
</dbReference>
<keyword evidence="6" id="KW-0732">Signal</keyword>
<keyword evidence="3" id="KW-0223">Dioxygenase</keyword>
<feature type="domain" description="Fe2OG dioxygenase" evidence="7">
    <location>
        <begin position="397"/>
        <end position="508"/>
    </location>
</feature>
<evidence type="ECO:0000256" key="3">
    <source>
        <dbReference type="ARBA" id="ARBA00022964"/>
    </source>
</evidence>
<dbReference type="SMART" id="SM00702">
    <property type="entry name" value="P4Hc"/>
    <property type="match status" value="1"/>
</dbReference>
<name>A0ABD3QGB2_9STRA</name>
<dbReference type="InterPro" id="IPR006620">
    <property type="entry name" value="Pro_4_hyd_alph"/>
</dbReference>
<dbReference type="Pfam" id="PF13640">
    <property type="entry name" value="2OG-FeII_Oxy_3"/>
    <property type="match status" value="1"/>
</dbReference>
<dbReference type="Gene3D" id="2.60.120.620">
    <property type="entry name" value="q2cbj1_9rhob like domain"/>
    <property type="match status" value="1"/>
</dbReference>
<evidence type="ECO:0000259" key="7">
    <source>
        <dbReference type="PROSITE" id="PS51471"/>
    </source>
</evidence>
<protein>
    <recommendedName>
        <fullName evidence="7">Fe2OG dioxygenase domain-containing protein</fullName>
    </recommendedName>
</protein>
<dbReference type="InterPro" id="IPR044862">
    <property type="entry name" value="Pro_4_hyd_alph_FE2OG_OXY"/>
</dbReference>
<evidence type="ECO:0000256" key="5">
    <source>
        <dbReference type="ARBA" id="ARBA00023004"/>
    </source>
</evidence>
<dbReference type="PROSITE" id="PS51471">
    <property type="entry name" value="FE2OG_OXY"/>
    <property type="match status" value="1"/>
</dbReference>
<evidence type="ECO:0000313" key="9">
    <source>
        <dbReference type="Proteomes" id="UP001516023"/>
    </source>
</evidence>
<dbReference type="Proteomes" id="UP001516023">
    <property type="component" value="Unassembled WGS sequence"/>
</dbReference>
<keyword evidence="5" id="KW-0408">Iron</keyword>